<dbReference type="InterPro" id="IPR003123">
    <property type="entry name" value="VPS9"/>
</dbReference>
<dbReference type="AlphaFoldDB" id="A0A7D9HWA3"/>
<accession>A0A7D9HWA3</accession>
<feature type="compositionally biased region" description="Polar residues" evidence="1">
    <location>
        <begin position="718"/>
        <end position="731"/>
    </location>
</feature>
<keyword evidence="3" id="KW-1185">Reference proteome</keyword>
<dbReference type="InterPro" id="IPR037191">
    <property type="entry name" value="VPS9_dom_sf"/>
</dbReference>
<evidence type="ECO:0000313" key="3">
    <source>
        <dbReference type="Proteomes" id="UP001152795"/>
    </source>
</evidence>
<reference evidence="2" key="1">
    <citation type="submission" date="2020-04" db="EMBL/GenBank/DDBJ databases">
        <authorList>
            <person name="Alioto T."/>
            <person name="Alioto T."/>
            <person name="Gomez Garrido J."/>
        </authorList>
    </citation>
    <scope>NUCLEOTIDE SEQUENCE</scope>
    <source>
        <strain evidence="2">A484AB</strain>
    </source>
</reference>
<evidence type="ECO:0000256" key="1">
    <source>
        <dbReference type="SAM" id="MobiDB-lite"/>
    </source>
</evidence>
<name>A0A7D9HWA3_PARCT</name>
<comment type="caution">
    <text evidence="2">The sequence shown here is derived from an EMBL/GenBank/DDBJ whole genome shotgun (WGS) entry which is preliminary data.</text>
</comment>
<feature type="compositionally biased region" description="Low complexity" evidence="1">
    <location>
        <begin position="587"/>
        <end position="610"/>
    </location>
</feature>
<feature type="compositionally biased region" description="Basic and acidic residues" evidence="1">
    <location>
        <begin position="733"/>
        <end position="745"/>
    </location>
</feature>
<dbReference type="Gene3D" id="1.20.1050.80">
    <property type="entry name" value="VPS9 domain"/>
    <property type="match status" value="1"/>
</dbReference>
<feature type="region of interest" description="Disordered" evidence="1">
    <location>
        <begin position="564"/>
        <end position="665"/>
    </location>
</feature>
<organism evidence="2 3">
    <name type="scientific">Paramuricea clavata</name>
    <name type="common">Red gorgonian</name>
    <name type="synonym">Violescent sea-whip</name>
    <dbReference type="NCBI Taxonomy" id="317549"/>
    <lineage>
        <taxon>Eukaryota</taxon>
        <taxon>Metazoa</taxon>
        <taxon>Cnidaria</taxon>
        <taxon>Anthozoa</taxon>
        <taxon>Octocorallia</taxon>
        <taxon>Malacalcyonacea</taxon>
        <taxon>Plexauridae</taxon>
        <taxon>Paramuricea</taxon>
    </lineage>
</organism>
<dbReference type="Proteomes" id="UP001152795">
    <property type="component" value="Unassembled WGS sequence"/>
</dbReference>
<feature type="region of interest" description="Disordered" evidence="1">
    <location>
        <begin position="699"/>
        <end position="747"/>
    </location>
</feature>
<dbReference type="OrthoDB" id="10028873at2759"/>
<evidence type="ECO:0000313" key="2">
    <source>
        <dbReference type="EMBL" id="CAB3991893.1"/>
    </source>
</evidence>
<sequence length="915" mass="105140">MLLYLRNDSLYRIDTIELIDGCYPRITYDVGTFGNDGVRSPPPTEEYSVSDLNIEPALWGIILILDRVCVDVKRRRFSWATTSVGKILDDEGTEDPSYRTHYADDERYEYDDNIDELFNLAEHLITISHSRTKSIRESQEEQSSLIRMLYCCILPKIQIYQKDLRKVEEALKNQMSYIRKLDHDIERDSQVLDELYKVLCKQQDERLHQFEHIALEKKCTKMFVMAIDADLKKRRHQLEDQIDVNQGIVQHIKAAIRDNGETKERKHELEEARKLTANLHTILQRVLVAIRDTIRESLESERFQLHDNQTIVVEYLKCKEMSEKQKTLAKRQMEKKVRAMSILENLKRIKEDVTKDEGVASATITSHSGVRPTDVISDSHLPEYQTLSERVTAIVNNPEHPFGEEFAKFTRYIRGSCQDILDGVQSSREGGEKRKKNTASFENGYLLVDCDGTSQEEYLTPLEKLCEQIKEHSDRTAQFFLEQFNSVYSDVLKRKLQLCYEENFYTQVGRDIMKVYETAYKKHKEKMIHDLEFLSTYPIGCLDLGMKDEWWLELFEKRRQATIARQRSASNPIPRRSSRIETRFRSDSSTPPESESSSTTSSSSRSSNASSKDHVYTHTQASKEHKKRSPGSIRSKMISFLRRKSEEVSGGSKIENRNSKGDSCYDNYDSFKANKMSGEIEAYIPNGTCTNNNEQAYIPNGTENNGNSSSLPVGIGNLNDNQNPTSRSSTAIYEKDTTKNEHTKVETPQYENELSKFSKYFGPSLDCLKDVFEVPSVFGKLKCLTKSLTKVTNAVQELRQQVLDRVDENNETKSLTKVTNAVQELRQQVLDRVDETISLAITADDLLPLMVLIILQMDPADASAIVVELKMMQDLIPKFLSFGCHGWALVEFDMASKVLQSLCTQFDWSTTFTSS</sequence>
<proteinExistence type="predicted"/>
<dbReference type="EMBL" id="CACRXK020001937">
    <property type="protein sequence ID" value="CAB3991893.1"/>
    <property type="molecule type" value="Genomic_DNA"/>
</dbReference>
<feature type="compositionally biased region" description="Polar residues" evidence="1">
    <location>
        <begin position="699"/>
        <end position="711"/>
    </location>
</feature>
<gene>
    <name evidence="2" type="ORF">PACLA_8A061538</name>
</gene>
<dbReference type="SUPFAM" id="SSF109993">
    <property type="entry name" value="VPS9 domain"/>
    <property type="match status" value="1"/>
</dbReference>
<protein>
    <submittedName>
        <fullName evidence="2">Uncharacterized protein</fullName>
    </submittedName>
</protein>
<dbReference type="PROSITE" id="PS51205">
    <property type="entry name" value="VPS9"/>
    <property type="match status" value="1"/>
</dbReference>